<keyword evidence="4 7" id="KW-0812">Transmembrane</keyword>
<dbReference type="InterPro" id="IPR000515">
    <property type="entry name" value="MetI-like"/>
</dbReference>
<dbReference type="GO" id="GO:0055085">
    <property type="term" value="P:transmembrane transport"/>
    <property type="evidence" value="ECO:0007669"/>
    <property type="project" value="InterPro"/>
</dbReference>
<feature type="transmembrane region" description="Helical" evidence="7">
    <location>
        <begin position="103"/>
        <end position="126"/>
    </location>
</feature>
<keyword evidence="2 7" id="KW-0813">Transport</keyword>
<evidence type="ECO:0000256" key="6">
    <source>
        <dbReference type="ARBA" id="ARBA00023136"/>
    </source>
</evidence>
<evidence type="ECO:0000256" key="5">
    <source>
        <dbReference type="ARBA" id="ARBA00022989"/>
    </source>
</evidence>
<dbReference type="InterPro" id="IPR035277">
    <property type="entry name" value="MalF_N"/>
</dbReference>
<keyword evidence="6 7" id="KW-0472">Membrane</keyword>
<keyword evidence="3" id="KW-1003">Cell membrane</keyword>
<dbReference type="PANTHER" id="PTHR43005:SF1">
    <property type="entry name" value="SPERMIDINE_PUTRESCINE TRANSPORT SYSTEM PERMEASE PROTEIN"/>
    <property type="match status" value="1"/>
</dbReference>
<dbReference type="Pfam" id="PF00528">
    <property type="entry name" value="BPD_transp_1"/>
    <property type="match status" value="1"/>
</dbReference>
<evidence type="ECO:0000259" key="8">
    <source>
        <dbReference type="PROSITE" id="PS50928"/>
    </source>
</evidence>
<dbReference type="PROSITE" id="PS50928">
    <property type="entry name" value="ABC_TM1"/>
    <property type="match status" value="1"/>
</dbReference>
<feature type="transmembrane region" description="Helical" evidence="7">
    <location>
        <begin position="210"/>
        <end position="231"/>
    </location>
</feature>
<dbReference type="EMBL" id="FTNC01000002">
    <property type="protein sequence ID" value="SIQ22812.1"/>
    <property type="molecule type" value="Genomic_DNA"/>
</dbReference>
<evidence type="ECO:0000256" key="7">
    <source>
        <dbReference type="RuleBase" id="RU363032"/>
    </source>
</evidence>
<dbReference type="RefSeq" id="WP_076543803.1">
    <property type="nucleotide sequence ID" value="NZ_FTNC01000002.1"/>
</dbReference>
<dbReference type="Gene3D" id="1.10.3720.10">
    <property type="entry name" value="MetI-like"/>
    <property type="match status" value="1"/>
</dbReference>
<feature type="transmembrane region" description="Helical" evidence="7">
    <location>
        <begin position="257"/>
        <end position="279"/>
    </location>
</feature>
<accession>A0A1N6R2A7</accession>
<evidence type="ECO:0000256" key="4">
    <source>
        <dbReference type="ARBA" id="ARBA00022692"/>
    </source>
</evidence>
<dbReference type="InterPro" id="IPR035906">
    <property type="entry name" value="MetI-like_sf"/>
</dbReference>
<dbReference type="OrthoDB" id="9783714at2"/>
<evidence type="ECO:0000256" key="2">
    <source>
        <dbReference type="ARBA" id="ARBA00022448"/>
    </source>
</evidence>
<organism evidence="9 10">
    <name type="scientific">Halanaerobium kushneri</name>
    <dbReference type="NCBI Taxonomy" id="56779"/>
    <lineage>
        <taxon>Bacteria</taxon>
        <taxon>Bacillati</taxon>
        <taxon>Bacillota</taxon>
        <taxon>Clostridia</taxon>
        <taxon>Halanaerobiales</taxon>
        <taxon>Halanaerobiaceae</taxon>
        <taxon>Halanaerobium</taxon>
    </lineage>
</organism>
<protein>
    <submittedName>
        <fullName evidence="9">Carbohydrate ABC transporter membrane protein 1, CUT1 family</fullName>
    </submittedName>
</protein>
<dbReference type="SUPFAM" id="SSF160964">
    <property type="entry name" value="MalF N-terminal region-like"/>
    <property type="match status" value="1"/>
</dbReference>
<keyword evidence="10" id="KW-1185">Reference proteome</keyword>
<feature type="domain" description="ABC transmembrane type-1" evidence="8">
    <location>
        <begin position="68"/>
        <end position="278"/>
    </location>
</feature>
<keyword evidence="5 7" id="KW-1133">Transmembrane helix</keyword>
<evidence type="ECO:0000256" key="3">
    <source>
        <dbReference type="ARBA" id="ARBA00022475"/>
    </source>
</evidence>
<evidence type="ECO:0000313" key="10">
    <source>
        <dbReference type="Proteomes" id="UP000185669"/>
    </source>
</evidence>
<dbReference type="SUPFAM" id="SSF161098">
    <property type="entry name" value="MetI-like"/>
    <property type="match status" value="1"/>
</dbReference>
<dbReference type="Proteomes" id="UP000185669">
    <property type="component" value="Unassembled WGS sequence"/>
</dbReference>
<dbReference type="CDD" id="cd06261">
    <property type="entry name" value="TM_PBP2"/>
    <property type="match status" value="1"/>
</dbReference>
<comment type="subcellular location">
    <subcellularLocation>
        <location evidence="1 7">Cell membrane</location>
        <topology evidence="1 7">Multi-pass membrane protein</topology>
    </subcellularLocation>
</comment>
<dbReference type="STRING" id="56779.SAMN05421834_102131"/>
<feature type="transmembrane region" description="Helical" evidence="7">
    <location>
        <begin position="69"/>
        <end position="91"/>
    </location>
</feature>
<sequence>MKILSKRKAIFFVLPGLALIFVFLIFPAIWSLFLSLTNYSLLQDSLEFVGLDNFFRMFTDSRFWHSLNLTFQFVLGSAVIGQVALGLLLAIILRNTQGIMKKLLNGFAVASWIIPSVVVAYLWGAFLDVDYGLLNRIVGLVGMNSKDWLTQYPMPVIIIWNSWRGAAFSMMLFTSALQTVPPSYLETADVIGASFWDKFKDILLPSLKNYIGTDLILITLWTFNLFTPFLLTKGGPANATEILPIYTYNEAFKYMRFGYGSAVSVVMLLINLIFALFYFRSMKGGNG</sequence>
<evidence type="ECO:0000256" key="1">
    <source>
        <dbReference type="ARBA" id="ARBA00004651"/>
    </source>
</evidence>
<name>A0A1N6R2A7_9FIRM</name>
<dbReference type="AlphaFoldDB" id="A0A1N6R2A7"/>
<proteinExistence type="inferred from homology"/>
<dbReference type="PANTHER" id="PTHR43005">
    <property type="entry name" value="BLR7065 PROTEIN"/>
    <property type="match status" value="1"/>
</dbReference>
<dbReference type="Gene3D" id="1.20.58.370">
    <property type="entry name" value="MalF N-terminal region-like"/>
    <property type="match status" value="1"/>
</dbReference>
<reference evidence="10" key="1">
    <citation type="submission" date="2017-01" db="EMBL/GenBank/DDBJ databases">
        <authorList>
            <person name="Varghese N."/>
            <person name="Submissions S."/>
        </authorList>
    </citation>
    <scope>NUCLEOTIDE SEQUENCE [LARGE SCALE GENOMIC DNA]</scope>
    <source>
        <strain evidence="10">ATCC 700103</strain>
    </source>
</reference>
<evidence type="ECO:0000313" key="9">
    <source>
        <dbReference type="EMBL" id="SIQ22812.1"/>
    </source>
</evidence>
<gene>
    <name evidence="9" type="ORF">SAMN05421834_102131</name>
</gene>
<feature type="transmembrane region" description="Helical" evidence="7">
    <location>
        <begin position="12"/>
        <end position="33"/>
    </location>
</feature>
<comment type="similarity">
    <text evidence="7">Belongs to the binding-protein-dependent transport system permease family.</text>
</comment>
<dbReference type="GO" id="GO:0005886">
    <property type="term" value="C:plasma membrane"/>
    <property type="evidence" value="ECO:0007669"/>
    <property type="project" value="UniProtKB-SubCell"/>
</dbReference>